<feature type="domain" description="Class III cytochrome C" evidence="6">
    <location>
        <begin position="43"/>
        <end position="117"/>
    </location>
</feature>
<evidence type="ECO:0000259" key="6">
    <source>
        <dbReference type="Pfam" id="PF02085"/>
    </source>
</evidence>
<evidence type="ECO:0000256" key="4">
    <source>
        <dbReference type="ARBA" id="ARBA00022982"/>
    </source>
</evidence>
<dbReference type="InterPro" id="IPR036280">
    <property type="entry name" value="Multihaem_cyt_sf"/>
</dbReference>
<evidence type="ECO:0000256" key="1">
    <source>
        <dbReference type="ARBA" id="ARBA00022448"/>
    </source>
</evidence>
<dbReference type="SUPFAM" id="SSF48695">
    <property type="entry name" value="Multiheme cytochromes"/>
    <property type="match status" value="2"/>
</dbReference>
<protein>
    <recommendedName>
        <fullName evidence="6">Class III cytochrome C domain-containing protein</fullName>
    </recommendedName>
</protein>
<dbReference type="EMBL" id="CP014230">
    <property type="protein sequence ID" value="AMD92913.1"/>
    <property type="molecule type" value="Genomic_DNA"/>
</dbReference>
<keyword evidence="5" id="KW-0408">Iron</keyword>
<keyword evidence="1" id="KW-0813">Transport</keyword>
<dbReference type="CDD" id="cd08168">
    <property type="entry name" value="Cytochrom_C3"/>
    <property type="match status" value="2"/>
</dbReference>
<evidence type="ECO:0000256" key="3">
    <source>
        <dbReference type="ARBA" id="ARBA00022723"/>
    </source>
</evidence>
<dbReference type="GO" id="GO:0020037">
    <property type="term" value="F:heme binding"/>
    <property type="evidence" value="ECO:0007669"/>
    <property type="project" value="InterPro"/>
</dbReference>
<dbReference type="KEGG" id="doa:AXF15_07225"/>
<dbReference type="Pfam" id="PF02085">
    <property type="entry name" value="Cytochrom_CIII"/>
    <property type="match status" value="2"/>
</dbReference>
<name>A0A109W5Y3_9BACT</name>
<keyword evidence="3" id="KW-0479">Metal-binding</keyword>
<keyword evidence="4" id="KW-0249">Electron transport</keyword>
<gene>
    <name evidence="7" type="ORF">AXF15_07225</name>
</gene>
<dbReference type="OrthoDB" id="9807368at2"/>
<evidence type="ECO:0000256" key="5">
    <source>
        <dbReference type="ARBA" id="ARBA00023004"/>
    </source>
</evidence>
<keyword evidence="8" id="KW-1185">Reference proteome</keyword>
<dbReference type="Proteomes" id="UP000063964">
    <property type="component" value="Chromosome"/>
</dbReference>
<dbReference type="AlphaFoldDB" id="A0A109W5Y3"/>
<sequence length="252" mass="27629">MPVLKNRYTPIIGVCGALALLIAGGHFIPTPSEALPVRISMRNKGGNVVFTHARHLEYVKKLDGSCETCHHEKKMRGMTLAPVPCGSCHATEFDAKFSSDHQASLPPETCTYCHHAELGKLLYSHEDHAAQHDCTECHHGPDIEAEPGACNQCHGAEAEENMPSLREAVHAKCNTCHEDMFEEQLKGCKGCHEILPGKAEGPQPSCNSCHFETDATPLLTRMDSYHDQCMDCHEKAGAGPYGEDSCNRCHTR</sequence>
<dbReference type="STRING" id="888061.AXF15_07225"/>
<evidence type="ECO:0000313" key="7">
    <source>
        <dbReference type="EMBL" id="AMD92913.1"/>
    </source>
</evidence>
<dbReference type="RefSeq" id="WP_066605329.1">
    <property type="nucleotide sequence ID" value="NZ_CP014230.1"/>
</dbReference>
<reference evidence="8" key="1">
    <citation type="submission" date="2016-02" db="EMBL/GenBank/DDBJ databases">
        <authorList>
            <person name="Holder M.E."/>
            <person name="Ajami N.J."/>
            <person name="Petrosino J.F."/>
        </authorList>
    </citation>
    <scope>NUCLEOTIDE SEQUENCE [LARGE SCALE GENOMIC DNA]</scope>
    <source>
        <strain evidence="8">DSM 12838</strain>
    </source>
</reference>
<organism evidence="7 8">
    <name type="scientific">Desulfomicrobium orale DSM 12838</name>
    <dbReference type="NCBI Taxonomy" id="888061"/>
    <lineage>
        <taxon>Bacteria</taxon>
        <taxon>Pseudomonadati</taxon>
        <taxon>Thermodesulfobacteriota</taxon>
        <taxon>Desulfovibrionia</taxon>
        <taxon>Desulfovibrionales</taxon>
        <taxon>Desulfomicrobiaceae</taxon>
        <taxon>Desulfomicrobium</taxon>
    </lineage>
</organism>
<keyword evidence="2" id="KW-0349">Heme</keyword>
<evidence type="ECO:0000313" key="8">
    <source>
        <dbReference type="Proteomes" id="UP000063964"/>
    </source>
</evidence>
<dbReference type="InterPro" id="IPR020942">
    <property type="entry name" value="Cyt_c_III_dom"/>
</dbReference>
<proteinExistence type="predicted"/>
<dbReference type="GO" id="GO:0046872">
    <property type="term" value="F:metal ion binding"/>
    <property type="evidence" value="ECO:0007669"/>
    <property type="project" value="UniProtKB-KW"/>
</dbReference>
<dbReference type="Gene3D" id="3.90.10.10">
    <property type="entry name" value="Cytochrome C3"/>
    <property type="match status" value="3"/>
</dbReference>
<dbReference type="GO" id="GO:0009055">
    <property type="term" value="F:electron transfer activity"/>
    <property type="evidence" value="ECO:0007669"/>
    <property type="project" value="InterPro"/>
</dbReference>
<evidence type="ECO:0000256" key="2">
    <source>
        <dbReference type="ARBA" id="ARBA00022617"/>
    </source>
</evidence>
<accession>A0A109W5Y3</accession>
<feature type="domain" description="Class III cytochrome C" evidence="6">
    <location>
        <begin position="122"/>
        <end position="192"/>
    </location>
</feature>